<protein>
    <submittedName>
        <fullName evidence="3">Exotoxin</fullName>
    </submittedName>
</protein>
<dbReference type="Gene3D" id="3.10.20.120">
    <property type="match status" value="1"/>
</dbReference>
<evidence type="ECO:0000313" key="4">
    <source>
        <dbReference type="Proteomes" id="UP000254502"/>
    </source>
</evidence>
<dbReference type="AlphaFoldDB" id="A0A380DJM6"/>
<dbReference type="SUPFAM" id="SSF54334">
    <property type="entry name" value="Superantigen toxins, C-terminal domain"/>
    <property type="match status" value="1"/>
</dbReference>
<evidence type="ECO:0000259" key="2">
    <source>
        <dbReference type="Pfam" id="PF02876"/>
    </source>
</evidence>
<dbReference type="Proteomes" id="UP000254502">
    <property type="component" value="Unassembled WGS sequence"/>
</dbReference>
<comment type="similarity">
    <text evidence="1">Belongs to the staphylococcal/streptococcal toxin family.</text>
</comment>
<feature type="domain" description="Staphylococcal/Streptococcal toxin beta-grasp" evidence="2">
    <location>
        <begin position="2"/>
        <end position="56"/>
    </location>
</feature>
<evidence type="ECO:0000313" key="3">
    <source>
        <dbReference type="EMBL" id="SUK31912.1"/>
    </source>
</evidence>
<accession>A0A380DJM6</accession>
<reference evidence="3 4" key="1">
    <citation type="submission" date="2018-06" db="EMBL/GenBank/DDBJ databases">
        <authorList>
            <consortium name="Pathogen Informatics"/>
            <person name="Doyle S."/>
        </authorList>
    </citation>
    <scope>NUCLEOTIDE SEQUENCE [LARGE SCALE GENOMIC DNA]</scope>
    <source>
        <strain evidence="3 4">NCTC5664</strain>
    </source>
</reference>
<dbReference type="EMBL" id="UHAQ01000002">
    <property type="protein sequence ID" value="SUK31912.1"/>
    <property type="molecule type" value="Genomic_DNA"/>
</dbReference>
<organism evidence="3 4">
    <name type="scientific">Staphylococcus aureus</name>
    <dbReference type="NCBI Taxonomy" id="1280"/>
    <lineage>
        <taxon>Bacteria</taxon>
        <taxon>Bacillati</taxon>
        <taxon>Bacillota</taxon>
        <taxon>Bacilli</taxon>
        <taxon>Bacillales</taxon>
        <taxon>Staphylococcaceae</taxon>
        <taxon>Staphylococcus</taxon>
    </lineage>
</organism>
<dbReference type="GO" id="GO:0005576">
    <property type="term" value="C:extracellular region"/>
    <property type="evidence" value="ECO:0007669"/>
    <property type="project" value="InterPro"/>
</dbReference>
<name>A0A380DJM6_STAAU</name>
<dbReference type="InterPro" id="IPR006123">
    <property type="entry name" value="Toxin_b-grasp_Staph/Strep"/>
</dbReference>
<dbReference type="Pfam" id="PF02876">
    <property type="entry name" value="Stap_Strp_tox_C"/>
    <property type="match status" value="1"/>
</dbReference>
<evidence type="ECO:0000256" key="1">
    <source>
        <dbReference type="ARBA" id="ARBA00008401"/>
    </source>
</evidence>
<gene>
    <name evidence="3" type="ORF">NCTC5664_00287</name>
</gene>
<proteinExistence type="inferred from homology"/>
<dbReference type="InterPro" id="IPR016091">
    <property type="entry name" value="SuperAg_toxin_C"/>
</dbReference>
<sequence length="57" mass="6711">MIKKYKLYEGSADKGRIVINMKDENKYEIDLSDKLDFERMADVISSEQIKNIEVNLK</sequence>